<reference evidence="2 3" key="1">
    <citation type="submission" date="2018-07" db="EMBL/GenBank/DDBJ databases">
        <title>Genomic Encyclopedia of Type Strains, Phase IV (KMG-IV): sequencing the most valuable type-strain genomes for metagenomic binning, comparative biology and taxonomic classification.</title>
        <authorList>
            <person name="Goeker M."/>
        </authorList>
    </citation>
    <scope>NUCLEOTIDE SEQUENCE [LARGE SCALE GENOMIC DNA]</scope>
    <source>
        <strain evidence="2 3">DSM 44952</strain>
    </source>
</reference>
<evidence type="ECO:0000313" key="3">
    <source>
        <dbReference type="Proteomes" id="UP000255355"/>
    </source>
</evidence>
<name>A0A370GRZ1_9NOCA</name>
<comment type="caution">
    <text evidence="2">The sequence shown here is derived from an EMBL/GenBank/DDBJ whole genome shotgun (WGS) entry which is preliminary data.</text>
</comment>
<dbReference type="STRING" id="1210089.GCA_001613165_03015"/>
<keyword evidence="1" id="KW-0732">Signal</keyword>
<gene>
    <name evidence="2" type="ORF">DFR68_111227</name>
</gene>
<dbReference type="EMBL" id="QQAZ01000011">
    <property type="protein sequence ID" value="RDI46468.1"/>
    <property type="molecule type" value="Genomic_DNA"/>
</dbReference>
<dbReference type="AlphaFoldDB" id="A0A370GRZ1"/>
<accession>A0A370GRZ1</accession>
<evidence type="ECO:0008006" key="4">
    <source>
        <dbReference type="Google" id="ProtNLM"/>
    </source>
</evidence>
<evidence type="ECO:0000256" key="1">
    <source>
        <dbReference type="SAM" id="SignalP"/>
    </source>
</evidence>
<dbReference type="RefSeq" id="WP_068019768.1">
    <property type="nucleotide sequence ID" value="NZ_QQAZ01000011.1"/>
</dbReference>
<proteinExistence type="predicted"/>
<feature type="chain" id="PRO_5016876250" description="Secreted protein" evidence="1">
    <location>
        <begin position="26"/>
        <end position="79"/>
    </location>
</feature>
<organism evidence="2 3">
    <name type="scientific">Nocardia mexicana</name>
    <dbReference type="NCBI Taxonomy" id="279262"/>
    <lineage>
        <taxon>Bacteria</taxon>
        <taxon>Bacillati</taxon>
        <taxon>Actinomycetota</taxon>
        <taxon>Actinomycetes</taxon>
        <taxon>Mycobacteriales</taxon>
        <taxon>Nocardiaceae</taxon>
        <taxon>Nocardia</taxon>
    </lineage>
</organism>
<dbReference type="Proteomes" id="UP000255355">
    <property type="component" value="Unassembled WGS sequence"/>
</dbReference>
<protein>
    <recommendedName>
        <fullName evidence="4">Secreted protein</fullName>
    </recommendedName>
</protein>
<keyword evidence="3" id="KW-1185">Reference proteome</keyword>
<evidence type="ECO:0000313" key="2">
    <source>
        <dbReference type="EMBL" id="RDI46468.1"/>
    </source>
</evidence>
<sequence>MFKTVLAASALALGVVAGGAATANAEELVVQGQYNTIGECTGAGDFGEVTVDGNPVKLSDGWSYRCDPVGDKFQMTLVR</sequence>
<feature type="signal peptide" evidence="1">
    <location>
        <begin position="1"/>
        <end position="25"/>
    </location>
</feature>